<evidence type="ECO:0000256" key="1">
    <source>
        <dbReference type="SAM" id="Phobius"/>
    </source>
</evidence>
<dbReference type="PANTHER" id="PTHR43265:SF1">
    <property type="entry name" value="ESTERASE ESTD"/>
    <property type="match status" value="1"/>
</dbReference>
<gene>
    <name evidence="3" type="ORF">GCM10010319_64420</name>
</gene>
<evidence type="ECO:0000313" key="4">
    <source>
        <dbReference type="Proteomes" id="UP001500063"/>
    </source>
</evidence>
<keyword evidence="3" id="KW-0378">Hydrolase</keyword>
<feature type="transmembrane region" description="Helical" evidence="1">
    <location>
        <begin position="375"/>
        <end position="394"/>
    </location>
</feature>
<keyword evidence="1" id="KW-0812">Transmembrane</keyword>
<evidence type="ECO:0000313" key="3">
    <source>
        <dbReference type="EMBL" id="GAA0376969.1"/>
    </source>
</evidence>
<dbReference type="InterPro" id="IPR053145">
    <property type="entry name" value="AB_hydrolase_Est10"/>
</dbReference>
<feature type="transmembrane region" description="Helical" evidence="1">
    <location>
        <begin position="303"/>
        <end position="327"/>
    </location>
</feature>
<dbReference type="SUPFAM" id="SSF53474">
    <property type="entry name" value="alpha/beta-Hydrolases"/>
    <property type="match status" value="1"/>
</dbReference>
<feature type="transmembrane region" description="Helical" evidence="1">
    <location>
        <begin position="263"/>
        <end position="282"/>
    </location>
</feature>
<sequence>MPEAEAFARAGIAALVYDKRTVGYSQLHRDFSLLADDARAGMETLRARSDIDPAKVGLWGFSEGGWVAPLAATEAPDTAFLITIGGPGVTPLRAQTWNLGNQLRHGHVSGSIRDAVTVPAAHLLDGAGLFPAADYDPVPVLEHVRPAVLALWGEYDTQVPPRESAQIFRQALARAGNRHVTIRFVPGAGHNGHRTKDGFDKLGGPVVDGKRLGALGPGYADVMTSWVRAVAAGQPPASSTASPPRQEFDSRAATTGAWYESIALQYAVLALFLVAFAGYPVIAGVRRITGHRGRPAVSRPARWLAATGAAAVAGTLTFMTSIFALGGKGVTPFLFGRPLPWIVLQALALAVVAATAATGLSWWRARHEVNGTTRIRLTFLLAAGTVFVPWALYWRLLLP</sequence>
<dbReference type="Pfam" id="PF00326">
    <property type="entry name" value="Peptidase_S9"/>
    <property type="match status" value="1"/>
</dbReference>
<proteinExistence type="predicted"/>
<protein>
    <submittedName>
        <fullName evidence="3">Alpha/beta hydrolase</fullName>
    </submittedName>
</protein>
<accession>A0ABP3HSI3</accession>
<keyword evidence="1" id="KW-0472">Membrane</keyword>
<evidence type="ECO:0000259" key="2">
    <source>
        <dbReference type="Pfam" id="PF00326"/>
    </source>
</evidence>
<dbReference type="EMBL" id="BAAABW010000038">
    <property type="protein sequence ID" value="GAA0376969.1"/>
    <property type="molecule type" value="Genomic_DNA"/>
</dbReference>
<dbReference type="Gene3D" id="3.40.50.1820">
    <property type="entry name" value="alpha/beta hydrolase"/>
    <property type="match status" value="1"/>
</dbReference>
<organism evidence="3 4">
    <name type="scientific">Streptomyces blastmyceticus</name>
    <dbReference type="NCBI Taxonomy" id="68180"/>
    <lineage>
        <taxon>Bacteria</taxon>
        <taxon>Bacillati</taxon>
        <taxon>Actinomycetota</taxon>
        <taxon>Actinomycetes</taxon>
        <taxon>Kitasatosporales</taxon>
        <taxon>Streptomycetaceae</taxon>
        <taxon>Streptomyces</taxon>
    </lineage>
</organism>
<dbReference type="InterPro" id="IPR001375">
    <property type="entry name" value="Peptidase_S9_cat"/>
</dbReference>
<dbReference type="Proteomes" id="UP001500063">
    <property type="component" value="Unassembled WGS sequence"/>
</dbReference>
<dbReference type="InterPro" id="IPR029058">
    <property type="entry name" value="AB_hydrolase_fold"/>
</dbReference>
<name>A0ABP3HSI3_9ACTN</name>
<feature type="domain" description="Peptidase S9 prolyl oligopeptidase catalytic" evidence="2">
    <location>
        <begin position="36"/>
        <end position="195"/>
    </location>
</feature>
<dbReference type="PANTHER" id="PTHR43265">
    <property type="entry name" value="ESTERASE ESTD"/>
    <property type="match status" value="1"/>
</dbReference>
<keyword evidence="4" id="KW-1185">Reference proteome</keyword>
<comment type="caution">
    <text evidence="3">The sequence shown here is derived from an EMBL/GenBank/DDBJ whole genome shotgun (WGS) entry which is preliminary data.</text>
</comment>
<reference evidence="4" key="1">
    <citation type="journal article" date="2019" name="Int. J. Syst. Evol. Microbiol.">
        <title>The Global Catalogue of Microorganisms (GCM) 10K type strain sequencing project: providing services to taxonomists for standard genome sequencing and annotation.</title>
        <authorList>
            <consortium name="The Broad Institute Genomics Platform"/>
            <consortium name="The Broad Institute Genome Sequencing Center for Infectious Disease"/>
            <person name="Wu L."/>
            <person name="Ma J."/>
        </authorList>
    </citation>
    <scope>NUCLEOTIDE SEQUENCE [LARGE SCALE GENOMIC DNA]</scope>
    <source>
        <strain evidence="4">JCM 4565</strain>
    </source>
</reference>
<dbReference type="GO" id="GO:0016787">
    <property type="term" value="F:hydrolase activity"/>
    <property type="evidence" value="ECO:0007669"/>
    <property type="project" value="UniProtKB-KW"/>
</dbReference>
<feature type="transmembrane region" description="Helical" evidence="1">
    <location>
        <begin position="339"/>
        <end position="363"/>
    </location>
</feature>
<keyword evidence="1" id="KW-1133">Transmembrane helix</keyword>